<sequence>MNKFYSMLGLCRKAGKLLAGSLGVEKGVVSLKVCLVVISTDASDNTKKKFINLCNSKSIPYLIVGNKEDIGKSIGKGDTAVIGITDVNLSNKLIIEAEEVLTNGGE</sequence>
<feature type="domain" description="Ribosomal protein eL8/eL30/eS12/Gadd45" evidence="1">
    <location>
        <begin position="3"/>
        <end position="93"/>
    </location>
</feature>
<dbReference type="EMBL" id="CP016893">
    <property type="protein sequence ID" value="AST59034.1"/>
    <property type="molecule type" value="Genomic_DNA"/>
</dbReference>
<dbReference type="Pfam" id="PF01248">
    <property type="entry name" value="Ribosomal_L7Ae"/>
    <property type="match status" value="1"/>
</dbReference>
<dbReference type="SUPFAM" id="SSF55315">
    <property type="entry name" value="L30e-like"/>
    <property type="match status" value="1"/>
</dbReference>
<name>A0A223I3A5_THETR</name>
<dbReference type="InterPro" id="IPR004038">
    <property type="entry name" value="Ribosomal_eL8/eL30/eS12/Gad45"/>
</dbReference>
<evidence type="ECO:0000259" key="1">
    <source>
        <dbReference type="Pfam" id="PF01248"/>
    </source>
</evidence>
<evidence type="ECO:0000313" key="3">
    <source>
        <dbReference type="Proteomes" id="UP000214975"/>
    </source>
</evidence>
<dbReference type="AlphaFoldDB" id="A0A223I3A5"/>
<keyword evidence="2" id="KW-0687">Ribonucleoprotein</keyword>
<dbReference type="Gene3D" id="3.30.1330.30">
    <property type="match status" value="1"/>
</dbReference>
<accession>A0A223I3A5</accession>
<dbReference type="GO" id="GO:0005840">
    <property type="term" value="C:ribosome"/>
    <property type="evidence" value="ECO:0007669"/>
    <property type="project" value="UniProtKB-KW"/>
</dbReference>
<dbReference type="NCBIfam" id="NF004078">
    <property type="entry name" value="PRK05583.1"/>
    <property type="match status" value="1"/>
</dbReference>
<reference evidence="2 3" key="1">
    <citation type="submission" date="2016-08" db="EMBL/GenBank/DDBJ databases">
        <title>A novel genetic cassette of butanologenic Thermoanaerobacterium thermosaccharolyticum that directly convert cellulose to butanol.</title>
        <authorList>
            <person name="Li T."/>
            <person name="He J."/>
        </authorList>
    </citation>
    <scope>NUCLEOTIDE SEQUENCE [LARGE SCALE GENOMIC DNA]</scope>
    <source>
        <strain evidence="2 3">TG57</strain>
    </source>
</reference>
<protein>
    <submittedName>
        <fullName evidence="2">Ribosomal protein L7Ae/L30e/S12e/Gadd45</fullName>
    </submittedName>
</protein>
<keyword evidence="2" id="KW-0689">Ribosomal protein</keyword>
<evidence type="ECO:0000313" key="2">
    <source>
        <dbReference type="EMBL" id="AST59034.1"/>
    </source>
</evidence>
<dbReference type="InterPro" id="IPR029064">
    <property type="entry name" value="Ribosomal_eL30-like_sf"/>
</dbReference>
<gene>
    <name evidence="2" type="ORF">Thert_03294</name>
</gene>
<dbReference type="RefSeq" id="WP_094398012.1">
    <property type="nucleotide sequence ID" value="NZ_CP016893.1"/>
</dbReference>
<proteinExistence type="predicted"/>
<dbReference type="Proteomes" id="UP000214975">
    <property type="component" value="Chromosome"/>
</dbReference>
<organism evidence="2 3">
    <name type="scientific">Thermoanaerobacterium thermosaccharolyticum</name>
    <name type="common">Clostridium thermosaccharolyticum</name>
    <dbReference type="NCBI Taxonomy" id="1517"/>
    <lineage>
        <taxon>Bacteria</taxon>
        <taxon>Bacillati</taxon>
        <taxon>Bacillota</taxon>
        <taxon>Clostridia</taxon>
        <taxon>Thermoanaerobacterales</taxon>
        <taxon>Thermoanaerobacteraceae</taxon>
        <taxon>Thermoanaerobacterium</taxon>
    </lineage>
</organism>